<dbReference type="PANTHER" id="PTHR30055:SF234">
    <property type="entry name" value="HTH-TYPE TRANSCRIPTIONAL REGULATOR BETI"/>
    <property type="match status" value="1"/>
</dbReference>
<reference evidence="8" key="1">
    <citation type="journal article" date="2019" name="Int. J. Syst. Evol. Microbiol.">
        <title>The Global Catalogue of Microorganisms (GCM) 10K type strain sequencing project: providing services to taxonomists for standard genome sequencing and annotation.</title>
        <authorList>
            <consortium name="The Broad Institute Genomics Platform"/>
            <consortium name="The Broad Institute Genome Sequencing Center for Infectious Disease"/>
            <person name="Wu L."/>
            <person name="Ma J."/>
        </authorList>
    </citation>
    <scope>NUCLEOTIDE SEQUENCE [LARGE SCALE GENOMIC DNA]</scope>
    <source>
        <strain evidence="8">CGMCC 4.1648</strain>
    </source>
</reference>
<gene>
    <name evidence="7" type="ORF">ACFPM3_17800</name>
</gene>
<dbReference type="InterPro" id="IPR009057">
    <property type="entry name" value="Homeodomain-like_sf"/>
</dbReference>
<dbReference type="PROSITE" id="PS50977">
    <property type="entry name" value="HTH_TETR_2"/>
    <property type="match status" value="1"/>
</dbReference>
<feature type="region of interest" description="Disordered" evidence="5">
    <location>
        <begin position="1"/>
        <end position="29"/>
    </location>
</feature>
<evidence type="ECO:0000256" key="5">
    <source>
        <dbReference type="SAM" id="MobiDB-lite"/>
    </source>
</evidence>
<dbReference type="InterPro" id="IPR050109">
    <property type="entry name" value="HTH-type_TetR-like_transc_reg"/>
</dbReference>
<name>A0ABV9XI17_9ACTN</name>
<evidence type="ECO:0000313" key="8">
    <source>
        <dbReference type="Proteomes" id="UP001595829"/>
    </source>
</evidence>
<dbReference type="InterPro" id="IPR001647">
    <property type="entry name" value="HTH_TetR"/>
</dbReference>
<feature type="domain" description="HTH tetR-type" evidence="6">
    <location>
        <begin position="27"/>
        <end position="87"/>
    </location>
</feature>
<dbReference type="PRINTS" id="PR00455">
    <property type="entry name" value="HTHTETR"/>
</dbReference>
<keyword evidence="3" id="KW-0804">Transcription</keyword>
<keyword evidence="8" id="KW-1185">Reference proteome</keyword>
<dbReference type="Proteomes" id="UP001595829">
    <property type="component" value="Unassembled WGS sequence"/>
</dbReference>
<feature type="compositionally biased region" description="Low complexity" evidence="5">
    <location>
        <begin position="15"/>
        <end position="26"/>
    </location>
</feature>
<feature type="DNA-binding region" description="H-T-H motif" evidence="4">
    <location>
        <begin position="50"/>
        <end position="69"/>
    </location>
</feature>
<dbReference type="EMBL" id="JBHSJD010000013">
    <property type="protein sequence ID" value="MFC5023991.1"/>
    <property type="molecule type" value="Genomic_DNA"/>
</dbReference>
<protein>
    <submittedName>
        <fullName evidence="7">TetR/AcrR family transcriptional regulator</fullName>
    </submittedName>
</protein>
<organism evidence="7 8">
    <name type="scientific">Streptomyces coeruleoprunus</name>
    <dbReference type="NCBI Taxonomy" id="285563"/>
    <lineage>
        <taxon>Bacteria</taxon>
        <taxon>Bacillati</taxon>
        <taxon>Actinomycetota</taxon>
        <taxon>Actinomycetes</taxon>
        <taxon>Kitasatosporales</taxon>
        <taxon>Streptomycetaceae</taxon>
        <taxon>Streptomyces</taxon>
    </lineage>
</organism>
<evidence type="ECO:0000313" key="7">
    <source>
        <dbReference type="EMBL" id="MFC5023991.1"/>
    </source>
</evidence>
<evidence type="ECO:0000256" key="2">
    <source>
        <dbReference type="ARBA" id="ARBA00023125"/>
    </source>
</evidence>
<dbReference type="PANTHER" id="PTHR30055">
    <property type="entry name" value="HTH-TYPE TRANSCRIPTIONAL REGULATOR RUTR"/>
    <property type="match status" value="1"/>
</dbReference>
<accession>A0ABV9XI17</accession>
<evidence type="ECO:0000256" key="4">
    <source>
        <dbReference type="PROSITE-ProRule" id="PRU00335"/>
    </source>
</evidence>
<evidence type="ECO:0000259" key="6">
    <source>
        <dbReference type="PROSITE" id="PS50977"/>
    </source>
</evidence>
<evidence type="ECO:0000256" key="3">
    <source>
        <dbReference type="ARBA" id="ARBA00023163"/>
    </source>
</evidence>
<sequence length="216" mass="22965">MTAAASAPARPGPLRRPAGSGRSGRPVHSQATLLDSAVEAFIERGYEGTSMEHLAARLGITKSSIYHHVMGKAELYLMALDEAAARFAPLIDAVSAPDAGCRGAERPVRLVRSVLELPADRQRPLELLLSIRDGREEAPGALLRRRHLEARVADVVGLALRECGADEGAPVAVAVRTRLLLDLLCSLLVQRRLGRLPATDADGPAALAHLVTGCVR</sequence>
<dbReference type="SUPFAM" id="SSF46689">
    <property type="entry name" value="Homeodomain-like"/>
    <property type="match status" value="1"/>
</dbReference>
<dbReference type="Pfam" id="PF00440">
    <property type="entry name" value="TetR_N"/>
    <property type="match status" value="1"/>
</dbReference>
<keyword evidence="1" id="KW-0805">Transcription regulation</keyword>
<dbReference type="Gene3D" id="1.10.357.10">
    <property type="entry name" value="Tetracycline Repressor, domain 2"/>
    <property type="match status" value="1"/>
</dbReference>
<keyword evidence="2 4" id="KW-0238">DNA-binding</keyword>
<comment type="caution">
    <text evidence="7">The sequence shown here is derived from an EMBL/GenBank/DDBJ whole genome shotgun (WGS) entry which is preliminary data.</text>
</comment>
<evidence type="ECO:0000256" key="1">
    <source>
        <dbReference type="ARBA" id="ARBA00023015"/>
    </source>
</evidence>
<proteinExistence type="predicted"/>
<dbReference type="RefSeq" id="WP_345686925.1">
    <property type="nucleotide sequence ID" value="NZ_BAABIT010000001.1"/>
</dbReference>